<dbReference type="CDD" id="cd07185">
    <property type="entry name" value="OmpA_C-like"/>
    <property type="match status" value="1"/>
</dbReference>
<dbReference type="PANTHER" id="PTHR30329">
    <property type="entry name" value="STATOR ELEMENT OF FLAGELLAR MOTOR COMPLEX"/>
    <property type="match status" value="1"/>
</dbReference>
<dbReference type="InterPro" id="IPR050330">
    <property type="entry name" value="Bact_OuterMem_StrucFunc"/>
</dbReference>
<feature type="domain" description="OmpA-like" evidence="4">
    <location>
        <begin position="314"/>
        <end position="422"/>
    </location>
</feature>
<proteinExistence type="predicted"/>
<dbReference type="AlphaFoldDB" id="A0A2S8I9G7"/>
<name>A0A2S8I9G7_BURCE</name>
<protein>
    <recommendedName>
        <fullName evidence="4">OmpA-like domain-containing protein</fullName>
    </recommendedName>
</protein>
<comment type="caution">
    <text evidence="5">The sequence shown here is derived from an EMBL/GenBank/DDBJ whole genome shotgun (WGS) entry which is preliminary data.</text>
</comment>
<evidence type="ECO:0000256" key="3">
    <source>
        <dbReference type="SAM" id="Phobius"/>
    </source>
</evidence>
<dbReference type="PROSITE" id="PS51123">
    <property type="entry name" value="OMPA_2"/>
    <property type="match status" value="1"/>
</dbReference>
<reference evidence="5 6" key="1">
    <citation type="submission" date="2018-02" db="EMBL/GenBank/DDBJ databases">
        <title>Draft genome sequencing of Burkholderia cepacia Y14-15.</title>
        <authorList>
            <person name="Zheng B.-X."/>
        </authorList>
    </citation>
    <scope>NUCLEOTIDE SEQUENCE [LARGE SCALE GENOMIC DNA]</scope>
    <source>
        <strain evidence="5 6">Y14-15</strain>
    </source>
</reference>
<evidence type="ECO:0000256" key="2">
    <source>
        <dbReference type="SAM" id="MobiDB-lite"/>
    </source>
</evidence>
<dbReference type="Proteomes" id="UP000238206">
    <property type="component" value="Unassembled WGS sequence"/>
</dbReference>
<dbReference type="EMBL" id="PUIQ01000058">
    <property type="protein sequence ID" value="PQP11414.1"/>
    <property type="molecule type" value="Genomic_DNA"/>
</dbReference>
<evidence type="ECO:0000259" key="4">
    <source>
        <dbReference type="PROSITE" id="PS51123"/>
    </source>
</evidence>
<accession>A0A2S8I9G7</accession>
<dbReference type="SUPFAM" id="SSF103088">
    <property type="entry name" value="OmpA-like"/>
    <property type="match status" value="1"/>
</dbReference>
<gene>
    <name evidence="5" type="ORF">C5615_32110</name>
</gene>
<dbReference type="InterPro" id="IPR006665">
    <property type="entry name" value="OmpA-like"/>
</dbReference>
<feature type="compositionally biased region" description="Basic and acidic residues" evidence="2">
    <location>
        <begin position="412"/>
        <end position="422"/>
    </location>
</feature>
<evidence type="ECO:0000256" key="1">
    <source>
        <dbReference type="PROSITE-ProRule" id="PRU00473"/>
    </source>
</evidence>
<dbReference type="InterPro" id="IPR036737">
    <property type="entry name" value="OmpA-like_sf"/>
</dbReference>
<dbReference type="Gene3D" id="3.30.1330.60">
    <property type="entry name" value="OmpA-like domain"/>
    <property type="match status" value="1"/>
</dbReference>
<evidence type="ECO:0000313" key="6">
    <source>
        <dbReference type="Proteomes" id="UP000238206"/>
    </source>
</evidence>
<sequence length="422" mass="44756">MSYVKLLPTLENLIATPIVNQTPAFLEEKTETVKSSVHALMPNLLGAIAQRATSSFEGRAALFDTLDSSAVDADIAKRKLAGLFSGKHESHELMRTGVSLLKSLFGEDRLSSMYTAATKLTGLRQDSCEALLAMVTPFALGMMKHELIEPDGKIKGDDLGEFLGDQHDTLRGRLSERFLGALGLGSVAVWFDKADPKKDTALPPITTEAGSVDSLASDSTRRRRPWWMWPILVGALALLLAWVLLSGYCSKQSSDQASRAESAGVASSPAAPLPSASPEVSTPTSLASSSSAASTTVASAEPAASSAATQTAAPSAPDAPILTVLFQYGQSRIARTFDAKIKEVQEWARANPSATFEVAGFTDASGDPALNTVLANKRAEAVRHALMMGGIGASRINLVQPDSEPDEQTGDQARRVEVHVKH</sequence>
<dbReference type="InterPro" id="IPR009282">
    <property type="entry name" value="DUF937"/>
</dbReference>
<feature type="transmembrane region" description="Helical" evidence="3">
    <location>
        <begin position="226"/>
        <end position="245"/>
    </location>
</feature>
<dbReference type="Pfam" id="PF00691">
    <property type="entry name" value="OmpA"/>
    <property type="match status" value="1"/>
</dbReference>
<feature type="region of interest" description="Disordered" evidence="2">
    <location>
        <begin position="400"/>
        <end position="422"/>
    </location>
</feature>
<evidence type="ECO:0000313" key="5">
    <source>
        <dbReference type="EMBL" id="PQP11414.1"/>
    </source>
</evidence>
<dbReference type="PANTHER" id="PTHR30329:SF21">
    <property type="entry name" value="LIPOPROTEIN YIAD-RELATED"/>
    <property type="match status" value="1"/>
</dbReference>
<feature type="region of interest" description="Disordered" evidence="2">
    <location>
        <begin position="260"/>
        <end position="288"/>
    </location>
</feature>
<organism evidence="5 6">
    <name type="scientific">Burkholderia cepacia</name>
    <name type="common">Pseudomonas cepacia</name>
    <dbReference type="NCBI Taxonomy" id="292"/>
    <lineage>
        <taxon>Bacteria</taxon>
        <taxon>Pseudomonadati</taxon>
        <taxon>Pseudomonadota</taxon>
        <taxon>Betaproteobacteria</taxon>
        <taxon>Burkholderiales</taxon>
        <taxon>Burkholderiaceae</taxon>
        <taxon>Burkholderia</taxon>
        <taxon>Burkholderia cepacia complex</taxon>
    </lineage>
</organism>
<dbReference type="Pfam" id="PF06078">
    <property type="entry name" value="DUF937"/>
    <property type="match status" value="1"/>
</dbReference>
<dbReference type="GO" id="GO:0016020">
    <property type="term" value="C:membrane"/>
    <property type="evidence" value="ECO:0007669"/>
    <property type="project" value="UniProtKB-UniRule"/>
</dbReference>
<keyword evidence="3" id="KW-0812">Transmembrane</keyword>
<keyword evidence="3" id="KW-1133">Transmembrane helix</keyword>
<keyword evidence="1 3" id="KW-0472">Membrane</keyword>
<dbReference type="RefSeq" id="WP_105393142.1">
    <property type="nucleotide sequence ID" value="NZ_PUIQ01000058.1"/>
</dbReference>